<dbReference type="EMBL" id="CAJNOR010001307">
    <property type="protein sequence ID" value="CAF1118272.1"/>
    <property type="molecule type" value="Genomic_DNA"/>
</dbReference>
<sequence length="114" mass="12973">MTPSIHILTITTILLFLVLQINAGYWICDWVHGRGWMYCARGFCTTYHGKKRSISMIEDQTSPIQNYDGVFCVDKAFCYTCAPTDDDTCRLTLQAAYFSPMDTYTKRATETVCG</sequence>
<proteinExistence type="predicted"/>
<gene>
    <name evidence="2" type="ORF">XAT740_LOCUS19237</name>
</gene>
<comment type="caution">
    <text evidence="2">The sequence shown here is derived from an EMBL/GenBank/DDBJ whole genome shotgun (WGS) entry which is preliminary data.</text>
</comment>
<feature type="chain" id="PRO_5032394895" description="Secreted protein" evidence="1">
    <location>
        <begin position="24"/>
        <end position="114"/>
    </location>
</feature>
<reference evidence="2" key="1">
    <citation type="submission" date="2021-02" db="EMBL/GenBank/DDBJ databases">
        <authorList>
            <person name="Nowell W R."/>
        </authorList>
    </citation>
    <scope>NUCLEOTIDE SEQUENCE</scope>
</reference>
<dbReference type="AlphaFoldDB" id="A0A814QDS8"/>
<dbReference type="Proteomes" id="UP000663828">
    <property type="component" value="Unassembled WGS sequence"/>
</dbReference>
<keyword evidence="1" id="KW-0732">Signal</keyword>
<evidence type="ECO:0000256" key="1">
    <source>
        <dbReference type="SAM" id="SignalP"/>
    </source>
</evidence>
<feature type="signal peptide" evidence="1">
    <location>
        <begin position="1"/>
        <end position="23"/>
    </location>
</feature>
<keyword evidence="3" id="KW-1185">Reference proteome</keyword>
<evidence type="ECO:0000313" key="3">
    <source>
        <dbReference type="Proteomes" id="UP000663828"/>
    </source>
</evidence>
<organism evidence="2 3">
    <name type="scientific">Adineta ricciae</name>
    <name type="common">Rotifer</name>
    <dbReference type="NCBI Taxonomy" id="249248"/>
    <lineage>
        <taxon>Eukaryota</taxon>
        <taxon>Metazoa</taxon>
        <taxon>Spiralia</taxon>
        <taxon>Gnathifera</taxon>
        <taxon>Rotifera</taxon>
        <taxon>Eurotatoria</taxon>
        <taxon>Bdelloidea</taxon>
        <taxon>Adinetida</taxon>
        <taxon>Adinetidae</taxon>
        <taxon>Adineta</taxon>
    </lineage>
</organism>
<accession>A0A814QDS8</accession>
<protein>
    <recommendedName>
        <fullName evidence="4">Secreted protein</fullName>
    </recommendedName>
</protein>
<name>A0A814QDS8_ADIRI</name>
<evidence type="ECO:0008006" key="4">
    <source>
        <dbReference type="Google" id="ProtNLM"/>
    </source>
</evidence>
<evidence type="ECO:0000313" key="2">
    <source>
        <dbReference type="EMBL" id="CAF1118272.1"/>
    </source>
</evidence>